<dbReference type="InterPro" id="IPR003593">
    <property type="entry name" value="AAA+_ATPase"/>
</dbReference>
<dbReference type="NCBIfam" id="NF004310">
    <property type="entry name" value="PRK05707.1"/>
    <property type="match status" value="1"/>
</dbReference>
<protein>
    <recommendedName>
        <fullName evidence="2">DNA polymerase III subunit delta'</fullName>
        <ecNumber evidence="1">2.7.7.7</ecNumber>
    </recommendedName>
</protein>
<comment type="catalytic activity">
    <reaction evidence="7">
        <text>DNA(n) + a 2'-deoxyribonucleoside 5'-triphosphate = DNA(n+1) + diphosphate</text>
        <dbReference type="Rhea" id="RHEA:22508"/>
        <dbReference type="Rhea" id="RHEA-COMP:17339"/>
        <dbReference type="Rhea" id="RHEA-COMP:17340"/>
        <dbReference type="ChEBI" id="CHEBI:33019"/>
        <dbReference type="ChEBI" id="CHEBI:61560"/>
        <dbReference type="ChEBI" id="CHEBI:173112"/>
        <dbReference type="EC" id="2.7.7.7"/>
    </reaction>
</comment>
<dbReference type="InterPro" id="IPR015199">
    <property type="entry name" value="DNA_pol_III_delta_C"/>
</dbReference>
<dbReference type="eggNOG" id="COG0470">
    <property type="taxonomic scope" value="Bacteria"/>
</dbReference>
<dbReference type="Gene3D" id="3.40.50.300">
    <property type="entry name" value="P-loop containing nucleotide triphosphate hydrolases"/>
    <property type="match status" value="1"/>
</dbReference>
<keyword evidence="4" id="KW-0548">Nucleotidyltransferase</keyword>
<proteinExistence type="predicted"/>
<organism evidence="9 10">
    <name type="scientific">Endozoicomonas elysicola</name>
    <dbReference type="NCBI Taxonomy" id="305900"/>
    <lineage>
        <taxon>Bacteria</taxon>
        <taxon>Pseudomonadati</taxon>
        <taxon>Pseudomonadota</taxon>
        <taxon>Gammaproteobacteria</taxon>
        <taxon>Oceanospirillales</taxon>
        <taxon>Endozoicomonadaceae</taxon>
        <taxon>Endozoicomonas</taxon>
    </lineage>
</organism>
<dbReference type="SUPFAM" id="SSF48019">
    <property type="entry name" value="post-AAA+ oligomerization domain-like"/>
    <property type="match status" value="1"/>
</dbReference>
<keyword evidence="6" id="KW-0239">DNA-directed DNA polymerase</keyword>
<evidence type="ECO:0000256" key="5">
    <source>
        <dbReference type="ARBA" id="ARBA00022705"/>
    </source>
</evidence>
<name>A0A081KB10_9GAMM</name>
<dbReference type="NCBIfam" id="TIGR00678">
    <property type="entry name" value="holB"/>
    <property type="match status" value="1"/>
</dbReference>
<evidence type="ECO:0000313" key="9">
    <source>
        <dbReference type="EMBL" id="KEI71336.1"/>
    </source>
</evidence>
<reference evidence="9 10" key="1">
    <citation type="submission" date="2014-06" db="EMBL/GenBank/DDBJ databases">
        <title>Whole Genome Sequences of Three Symbiotic Endozoicomonas Bacteria.</title>
        <authorList>
            <person name="Neave M.J."/>
            <person name="Apprill A."/>
            <person name="Voolstra C.R."/>
        </authorList>
    </citation>
    <scope>NUCLEOTIDE SEQUENCE [LARGE SCALE GENOMIC DNA]</scope>
    <source>
        <strain evidence="9 10">DSM 22380</strain>
    </source>
</reference>
<evidence type="ECO:0000256" key="1">
    <source>
        <dbReference type="ARBA" id="ARBA00012417"/>
    </source>
</evidence>
<evidence type="ECO:0000256" key="3">
    <source>
        <dbReference type="ARBA" id="ARBA00022679"/>
    </source>
</evidence>
<dbReference type="GO" id="GO:0009360">
    <property type="term" value="C:DNA polymerase III complex"/>
    <property type="evidence" value="ECO:0007669"/>
    <property type="project" value="InterPro"/>
</dbReference>
<dbReference type="Proteomes" id="UP000027997">
    <property type="component" value="Unassembled WGS sequence"/>
</dbReference>
<dbReference type="GO" id="GO:0003887">
    <property type="term" value="F:DNA-directed DNA polymerase activity"/>
    <property type="evidence" value="ECO:0007669"/>
    <property type="project" value="UniProtKB-KW"/>
</dbReference>
<dbReference type="Gene3D" id="1.20.272.10">
    <property type="match status" value="1"/>
</dbReference>
<evidence type="ECO:0000256" key="7">
    <source>
        <dbReference type="ARBA" id="ARBA00049244"/>
    </source>
</evidence>
<dbReference type="AlphaFoldDB" id="A0A081KB10"/>
<dbReference type="GO" id="GO:0008408">
    <property type="term" value="F:3'-5' exonuclease activity"/>
    <property type="evidence" value="ECO:0007669"/>
    <property type="project" value="InterPro"/>
</dbReference>
<evidence type="ECO:0000256" key="4">
    <source>
        <dbReference type="ARBA" id="ARBA00022695"/>
    </source>
</evidence>
<evidence type="ECO:0000256" key="6">
    <source>
        <dbReference type="ARBA" id="ARBA00022932"/>
    </source>
</evidence>
<sequence>MGKPLPWQEVQWKPLIQRLQSGLLSHALLLKGVPGIGKGLFAKALAARVLCNEDGFYACGHCKSCELVKAGTHPDFLEVEPESTGKPIKIDQIRQVNEFARKTAQQGGRRVIVINPAEAMNINAANALLKSLEEPGGDTLFILSSARSGDMLPTIRSRCQMVTFPVPERTLSIAWLSDHIADSLIVEQLLDLASGSPMTARFMFDNDTLAIRGRLVNAMPELFRGNLTPVEMAKDWHAGNITELLSWMGSWLDDAVKLKLAADESSIRNRDLIRMLDYLAKKVESSELLVLRDKIMRQRQQLLEGANLNCQMLLEGVFSDYLELLV</sequence>
<dbReference type="SMART" id="SM00382">
    <property type="entry name" value="AAA"/>
    <property type="match status" value="1"/>
</dbReference>
<dbReference type="SUPFAM" id="SSF52540">
    <property type="entry name" value="P-loop containing nucleoside triphosphate hydrolases"/>
    <property type="match status" value="1"/>
</dbReference>
<keyword evidence="5" id="KW-0235">DNA replication</keyword>
<evidence type="ECO:0000259" key="8">
    <source>
        <dbReference type="SMART" id="SM00382"/>
    </source>
</evidence>
<comment type="caution">
    <text evidence="9">The sequence shown here is derived from an EMBL/GenBank/DDBJ whole genome shotgun (WGS) entry which is preliminary data.</text>
</comment>
<feature type="domain" description="AAA+ ATPase" evidence="8">
    <location>
        <begin position="24"/>
        <end position="168"/>
    </location>
</feature>
<dbReference type="GO" id="GO:0006261">
    <property type="term" value="P:DNA-templated DNA replication"/>
    <property type="evidence" value="ECO:0007669"/>
    <property type="project" value="TreeGrafter"/>
</dbReference>
<evidence type="ECO:0000256" key="2">
    <source>
        <dbReference type="ARBA" id="ARBA00014363"/>
    </source>
</evidence>
<dbReference type="GO" id="GO:0003677">
    <property type="term" value="F:DNA binding"/>
    <property type="evidence" value="ECO:0007669"/>
    <property type="project" value="InterPro"/>
</dbReference>
<keyword evidence="10" id="KW-1185">Reference proteome</keyword>
<dbReference type="EC" id="2.7.7.7" evidence="1"/>
<dbReference type="InterPro" id="IPR027417">
    <property type="entry name" value="P-loop_NTPase"/>
</dbReference>
<keyword evidence="3" id="KW-0808">Transferase</keyword>
<evidence type="ECO:0000313" key="10">
    <source>
        <dbReference type="Proteomes" id="UP000027997"/>
    </source>
</evidence>
<dbReference type="InterPro" id="IPR050238">
    <property type="entry name" value="DNA_Rep/Repair_Clamp_Loader"/>
</dbReference>
<dbReference type="PANTHER" id="PTHR11669:SF8">
    <property type="entry name" value="DNA POLYMERASE III SUBUNIT DELTA"/>
    <property type="match status" value="1"/>
</dbReference>
<dbReference type="Pfam" id="PF09115">
    <property type="entry name" value="DNApol3-delta_C"/>
    <property type="match status" value="1"/>
</dbReference>
<dbReference type="Pfam" id="PF13177">
    <property type="entry name" value="DNA_pol3_delta2"/>
    <property type="match status" value="1"/>
</dbReference>
<accession>A0A081KB10</accession>
<dbReference type="PANTHER" id="PTHR11669">
    <property type="entry name" value="REPLICATION FACTOR C / DNA POLYMERASE III GAMMA-TAU SUBUNIT"/>
    <property type="match status" value="1"/>
</dbReference>
<dbReference type="EMBL" id="JOJP01000001">
    <property type="protein sequence ID" value="KEI71336.1"/>
    <property type="molecule type" value="Genomic_DNA"/>
</dbReference>
<dbReference type="InterPro" id="IPR004622">
    <property type="entry name" value="DNA_pol_HolB"/>
</dbReference>
<dbReference type="InterPro" id="IPR008921">
    <property type="entry name" value="DNA_pol3_clamp-load_cplx_C"/>
</dbReference>
<gene>
    <name evidence="9" type="ORF">GV64_11830</name>
</gene>
<dbReference type="STRING" id="305900.GV64_11830"/>